<evidence type="ECO:0000256" key="1">
    <source>
        <dbReference type="SAM" id="Phobius"/>
    </source>
</evidence>
<feature type="transmembrane region" description="Helical" evidence="1">
    <location>
        <begin position="93"/>
        <end position="113"/>
    </location>
</feature>
<reference evidence="2 3" key="1">
    <citation type="journal article" date="2018" name="Sci. Data">
        <title>The draft genome sequence of cork oak.</title>
        <authorList>
            <person name="Ramos A.M."/>
            <person name="Usie A."/>
            <person name="Barbosa P."/>
            <person name="Barros P.M."/>
            <person name="Capote T."/>
            <person name="Chaves I."/>
            <person name="Simoes F."/>
            <person name="Abreu I."/>
            <person name="Carrasquinho I."/>
            <person name="Faro C."/>
            <person name="Guimaraes J.B."/>
            <person name="Mendonca D."/>
            <person name="Nobrega F."/>
            <person name="Rodrigues L."/>
            <person name="Saibo N.J.M."/>
            <person name="Varela M.C."/>
            <person name="Egas C."/>
            <person name="Matos J."/>
            <person name="Miguel C.M."/>
            <person name="Oliveira M.M."/>
            <person name="Ricardo C.P."/>
            <person name="Goncalves S."/>
        </authorList>
    </citation>
    <scope>NUCLEOTIDE SEQUENCE [LARGE SCALE GENOMIC DNA]</scope>
    <source>
        <strain evidence="3">cv. HL8</strain>
    </source>
</reference>
<comment type="caution">
    <text evidence="2">The sequence shown here is derived from an EMBL/GenBank/DDBJ whole genome shotgun (WGS) entry which is preliminary data.</text>
</comment>
<proteinExistence type="predicted"/>
<gene>
    <name evidence="2" type="primary">DTX7_4</name>
    <name evidence="2" type="ORF">CFP56_022296</name>
</gene>
<organism evidence="2 3">
    <name type="scientific">Quercus suber</name>
    <name type="common">Cork oak</name>
    <dbReference type="NCBI Taxonomy" id="58331"/>
    <lineage>
        <taxon>Eukaryota</taxon>
        <taxon>Viridiplantae</taxon>
        <taxon>Streptophyta</taxon>
        <taxon>Embryophyta</taxon>
        <taxon>Tracheophyta</taxon>
        <taxon>Spermatophyta</taxon>
        <taxon>Magnoliopsida</taxon>
        <taxon>eudicotyledons</taxon>
        <taxon>Gunneridae</taxon>
        <taxon>Pentapetalae</taxon>
        <taxon>rosids</taxon>
        <taxon>fabids</taxon>
        <taxon>Fagales</taxon>
        <taxon>Fagaceae</taxon>
        <taxon>Quercus</taxon>
    </lineage>
</organism>
<dbReference type="EMBL" id="PKMF04000348">
    <property type="protein sequence ID" value="KAK7836636.1"/>
    <property type="molecule type" value="Genomic_DNA"/>
</dbReference>
<dbReference type="Proteomes" id="UP000237347">
    <property type="component" value="Unassembled WGS sequence"/>
</dbReference>
<evidence type="ECO:0000313" key="3">
    <source>
        <dbReference type="Proteomes" id="UP000237347"/>
    </source>
</evidence>
<dbReference type="AlphaFoldDB" id="A0AAW0KDL7"/>
<feature type="transmembrane region" description="Helical" evidence="1">
    <location>
        <begin position="119"/>
        <end position="136"/>
    </location>
</feature>
<feature type="transmembrane region" description="Helical" evidence="1">
    <location>
        <begin position="148"/>
        <end position="165"/>
    </location>
</feature>
<protein>
    <submittedName>
        <fullName evidence="2">Protein detoxification 7</fullName>
    </submittedName>
</protein>
<sequence length="173" mass="19644">MNHDGLEQNVQPTDLAEILSYTSQSLVISCNKEWLKWVEVKGLLIWREIEKAISIDVWDSLWILWVQGFEPKTIESVTSAVVVVPHQKTSKSLVLPMLFSSCATLCFHIPLCWALVSKLKLGCIGATIFTGSSYWLNLIKRLILCQMHIKSIVIVVVFIIISLLLCHHRCQLV</sequence>
<keyword evidence="1" id="KW-1133">Transmembrane helix</keyword>
<evidence type="ECO:0000313" key="2">
    <source>
        <dbReference type="EMBL" id="KAK7836636.1"/>
    </source>
</evidence>
<keyword evidence="3" id="KW-1185">Reference proteome</keyword>
<name>A0AAW0KDL7_QUESU</name>
<keyword evidence="1" id="KW-0812">Transmembrane</keyword>
<accession>A0AAW0KDL7</accession>
<keyword evidence="1" id="KW-0472">Membrane</keyword>